<keyword evidence="2 6" id="KW-0238">DNA-binding</keyword>
<evidence type="ECO:0000256" key="1">
    <source>
        <dbReference type="ARBA" id="ARBA00023015"/>
    </source>
</evidence>
<keyword evidence="1" id="KW-0805">Transcription regulation</keyword>
<reference evidence="6" key="1">
    <citation type="submission" date="2022-12" db="EMBL/GenBank/DDBJ databases">
        <title>Paracoccus onchidii sp. nov., isolated from a marine invertebrate from the South China Sea.</title>
        <authorList>
            <person name="Xu S."/>
            <person name="Liu Z."/>
            <person name="Xu Y."/>
        </authorList>
    </citation>
    <scope>NUCLEOTIDE SEQUENCE</scope>
    <source>
        <strain evidence="6">Z330</strain>
    </source>
</reference>
<dbReference type="Pfam" id="PF13377">
    <property type="entry name" value="Peripla_BP_3"/>
    <property type="match status" value="1"/>
</dbReference>
<evidence type="ECO:0000313" key="6">
    <source>
        <dbReference type="EMBL" id="MDB6177404.1"/>
    </source>
</evidence>
<evidence type="ECO:0000313" key="7">
    <source>
        <dbReference type="Proteomes" id="UP001165641"/>
    </source>
</evidence>
<dbReference type="Pfam" id="PF00356">
    <property type="entry name" value="LacI"/>
    <property type="match status" value="1"/>
</dbReference>
<dbReference type="InterPro" id="IPR046335">
    <property type="entry name" value="LacI/GalR-like_sensor"/>
</dbReference>
<evidence type="ECO:0000256" key="2">
    <source>
        <dbReference type="ARBA" id="ARBA00023125"/>
    </source>
</evidence>
<dbReference type="Gene3D" id="3.40.50.2300">
    <property type="match status" value="2"/>
</dbReference>
<dbReference type="InterPro" id="IPR010982">
    <property type="entry name" value="Lambda_DNA-bd_dom_sf"/>
</dbReference>
<organism evidence="6 7">
    <name type="scientific">Paracoccus onchidii</name>
    <dbReference type="NCBI Taxonomy" id="3017813"/>
    <lineage>
        <taxon>Bacteria</taxon>
        <taxon>Pseudomonadati</taxon>
        <taxon>Pseudomonadota</taxon>
        <taxon>Alphaproteobacteria</taxon>
        <taxon>Rhodobacterales</taxon>
        <taxon>Paracoccaceae</taxon>
        <taxon>Paracoccus</taxon>
    </lineage>
</organism>
<dbReference type="GO" id="GO:0003677">
    <property type="term" value="F:DNA binding"/>
    <property type="evidence" value="ECO:0007669"/>
    <property type="project" value="UniProtKB-KW"/>
</dbReference>
<name>A0ABT4ZDG6_9RHOB</name>
<dbReference type="Proteomes" id="UP001165641">
    <property type="component" value="Unassembled WGS sequence"/>
</dbReference>
<accession>A0ABT4ZDG6</accession>
<keyword evidence="7" id="KW-1185">Reference proteome</keyword>
<dbReference type="SUPFAM" id="SSF47413">
    <property type="entry name" value="lambda repressor-like DNA-binding domains"/>
    <property type="match status" value="1"/>
</dbReference>
<dbReference type="PANTHER" id="PTHR30146:SF33">
    <property type="entry name" value="TRANSCRIPTIONAL REGULATOR"/>
    <property type="match status" value="1"/>
</dbReference>
<dbReference type="InterPro" id="IPR028082">
    <property type="entry name" value="Peripla_BP_I"/>
</dbReference>
<feature type="region of interest" description="Disordered" evidence="4">
    <location>
        <begin position="324"/>
        <end position="350"/>
    </location>
</feature>
<dbReference type="SUPFAM" id="SSF53822">
    <property type="entry name" value="Periplasmic binding protein-like I"/>
    <property type="match status" value="1"/>
</dbReference>
<dbReference type="PROSITE" id="PS50932">
    <property type="entry name" value="HTH_LACI_2"/>
    <property type="match status" value="1"/>
</dbReference>
<feature type="domain" description="HTH lacI-type" evidence="5">
    <location>
        <begin position="21"/>
        <end position="75"/>
    </location>
</feature>
<comment type="caution">
    <text evidence="6">The sequence shown here is derived from an EMBL/GenBank/DDBJ whole genome shotgun (WGS) entry which is preliminary data.</text>
</comment>
<dbReference type="CDD" id="cd01575">
    <property type="entry name" value="PBP1_GntR"/>
    <property type="match status" value="1"/>
</dbReference>
<dbReference type="RefSeq" id="WP_271888527.1">
    <property type="nucleotide sequence ID" value="NZ_JAQBIE010000008.1"/>
</dbReference>
<dbReference type="EMBL" id="JAQBIE010000008">
    <property type="protein sequence ID" value="MDB6177404.1"/>
    <property type="molecule type" value="Genomic_DNA"/>
</dbReference>
<protein>
    <submittedName>
        <fullName evidence="6">LacI family DNA-binding transcriptional regulator</fullName>
    </submittedName>
</protein>
<dbReference type="InterPro" id="IPR000843">
    <property type="entry name" value="HTH_LacI"/>
</dbReference>
<dbReference type="PANTHER" id="PTHR30146">
    <property type="entry name" value="LACI-RELATED TRANSCRIPTIONAL REPRESSOR"/>
    <property type="match status" value="1"/>
</dbReference>
<gene>
    <name evidence="6" type="ORF">PAF17_07745</name>
</gene>
<dbReference type="PROSITE" id="PS00356">
    <property type="entry name" value="HTH_LACI_1"/>
    <property type="match status" value="1"/>
</dbReference>
<dbReference type="Gene3D" id="1.10.260.40">
    <property type="entry name" value="lambda repressor-like DNA-binding domains"/>
    <property type="match status" value="1"/>
</dbReference>
<evidence type="ECO:0000256" key="3">
    <source>
        <dbReference type="ARBA" id="ARBA00023163"/>
    </source>
</evidence>
<keyword evidence="3" id="KW-0804">Transcription</keyword>
<dbReference type="CDD" id="cd01392">
    <property type="entry name" value="HTH_LacI"/>
    <property type="match status" value="1"/>
</dbReference>
<dbReference type="SMART" id="SM00354">
    <property type="entry name" value="HTH_LACI"/>
    <property type="match status" value="1"/>
</dbReference>
<sequence>MDSGNSGGARPPRTRRKMQRVTMSDVAKAAAVSPSTVSLFLRKPSAVSERIASRVQRSIDELGYVPNYVAGGLAAAGSKVVSVIVPSLRNAFFSETVAELERLLARGGLQTLVGHTEYSLDQEEALVRAALSWAPAAVVLTGCRHNAATRKLLLRSNTPVVEMWELGGQVIDQAVGFSHEQVGRHIARRFIDQGYESAAFIGARLDEDFRAAQRSEGFLAEMQEAGITARLVENSAPASTSNGVRLFEEVCMNPVRAIACSNDTLALGVLFEAQRRDLSIPTELALAGFGDLDFAAQMVPPLTTVRPAADKIARKVAECILRPQAETDRQNSPFPTEHDTGFTLVPRASG</sequence>
<proteinExistence type="predicted"/>
<evidence type="ECO:0000256" key="4">
    <source>
        <dbReference type="SAM" id="MobiDB-lite"/>
    </source>
</evidence>
<evidence type="ECO:0000259" key="5">
    <source>
        <dbReference type="PROSITE" id="PS50932"/>
    </source>
</evidence>
<feature type="region of interest" description="Disordered" evidence="4">
    <location>
        <begin position="1"/>
        <end position="20"/>
    </location>
</feature>